<reference evidence="11" key="1">
    <citation type="submission" date="2023-09" db="UniProtKB">
        <authorList>
            <consortium name="Ensembl"/>
        </authorList>
    </citation>
    <scope>IDENTIFICATION</scope>
</reference>
<accession>A0A3B4HBR4</accession>
<dbReference type="GO" id="GO:0050727">
    <property type="term" value="P:regulation of inflammatory response"/>
    <property type="evidence" value="ECO:0007669"/>
    <property type="project" value="TreeGrafter"/>
</dbReference>
<protein>
    <submittedName>
        <fullName evidence="11">Caspase-5-like</fullName>
    </submittedName>
</protein>
<evidence type="ECO:0000256" key="2">
    <source>
        <dbReference type="ARBA" id="ARBA00022670"/>
    </source>
</evidence>
<feature type="domain" description="CARD" evidence="10">
    <location>
        <begin position="10"/>
        <end position="95"/>
    </location>
</feature>
<evidence type="ECO:0000256" key="1">
    <source>
        <dbReference type="ARBA" id="ARBA00010134"/>
    </source>
</evidence>
<feature type="domain" description="Caspase family p10" evidence="8">
    <location>
        <begin position="296"/>
        <end position="378"/>
    </location>
</feature>
<dbReference type="InterPro" id="IPR002398">
    <property type="entry name" value="Pept_C14"/>
</dbReference>
<dbReference type="GO" id="GO:0072557">
    <property type="term" value="C:IPAF inflammasome complex"/>
    <property type="evidence" value="ECO:0007669"/>
    <property type="project" value="TreeGrafter"/>
</dbReference>
<dbReference type="InterPro" id="IPR001315">
    <property type="entry name" value="CARD"/>
</dbReference>
<keyword evidence="4" id="KW-0788">Thiol protease</keyword>
<dbReference type="GO" id="GO:0042981">
    <property type="term" value="P:regulation of apoptotic process"/>
    <property type="evidence" value="ECO:0007669"/>
    <property type="project" value="InterPro"/>
</dbReference>
<dbReference type="SUPFAM" id="SSF47986">
    <property type="entry name" value="DEATH domain"/>
    <property type="match status" value="1"/>
</dbReference>
<dbReference type="PRINTS" id="PR00376">
    <property type="entry name" value="IL1BCENZYME"/>
</dbReference>
<dbReference type="PROSITE" id="PS01122">
    <property type="entry name" value="CASPASE_CYS"/>
    <property type="match status" value="1"/>
</dbReference>
<dbReference type="InterPro" id="IPR011029">
    <property type="entry name" value="DEATH-like_dom_sf"/>
</dbReference>
<dbReference type="SMART" id="SM00114">
    <property type="entry name" value="CARD"/>
    <property type="match status" value="1"/>
</dbReference>
<sequence length="379" mass="43783">MSSSFFEKELDRLRKEFVSRVSQENLKELLEAFVTDGILNDLEKESILEENQSRADRVRCFIDTVKKKGDKACRIMFTHLQKIDSTLYSSLHVSTFPSAQKGENLVFLSCYCNAYFIDQEWSSSTQHYSTDDWREGKNVCNYPVTEESISKRVALLITNKTFNRYSTRHGAEKDDYKMHCMLAELGYDVVKYKNLTAKKIEEALQKFSKHPQLVHTDSVFVVIMSHGSLGAVCGTDCKPFKTENIYKLLNTENCPALHNKPKVIIIQACRGDFIILSKPACLFQMSGRNIETDAVVHKEKDFISLLSCTPNTVSYRDPSYGSFFIQYIVEVFNEFAHEDHIDELFRKVMQRFEESDFGGIQMPSKDRCTLTKNFYLLDY</sequence>
<dbReference type="GO" id="GO:0072559">
    <property type="term" value="C:NLRP3 inflammasome complex"/>
    <property type="evidence" value="ECO:0007669"/>
    <property type="project" value="TreeGrafter"/>
</dbReference>
<dbReference type="PANTHER" id="PTHR47901">
    <property type="entry name" value="CASPASE RECRUITMENT DOMAIN-CONTAINING PROTEIN 18"/>
    <property type="match status" value="1"/>
</dbReference>
<dbReference type="AlphaFoldDB" id="A0A3B4HBR4"/>
<evidence type="ECO:0000256" key="6">
    <source>
        <dbReference type="PIRSR" id="PIRSR038001-1"/>
    </source>
</evidence>
<dbReference type="Pfam" id="PF00619">
    <property type="entry name" value="CARD"/>
    <property type="match status" value="1"/>
</dbReference>
<feature type="active site" evidence="6">
    <location>
        <position position="269"/>
    </location>
</feature>
<dbReference type="CDD" id="cd00032">
    <property type="entry name" value="CASc"/>
    <property type="match status" value="1"/>
</dbReference>
<evidence type="ECO:0000256" key="3">
    <source>
        <dbReference type="ARBA" id="ARBA00022801"/>
    </source>
</evidence>
<evidence type="ECO:0000256" key="7">
    <source>
        <dbReference type="RuleBase" id="RU003971"/>
    </source>
</evidence>
<dbReference type="Gene3D" id="3.40.50.1460">
    <property type="match status" value="1"/>
</dbReference>
<dbReference type="GO" id="GO:0006508">
    <property type="term" value="P:proteolysis"/>
    <property type="evidence" value="ECO:0007669"/>
    <property type="project" value="UniProtKB-KW"/>
</dbReference>
<keyword evidence="5" id="KW-0865">Zymogen</keyword>
<dbReference type="InterPro" id="IPR015917">
    <property type="entry name" value="Pept_C14A"/>
</dbReference>
<dbReference type="PIRSF" id="PIRSF038001">
    <property type="entry name" value="Caspase_ICE"/>
    <property type="match status" value="1"/>
</dbReference>
<dbReference type="GO" id="GO:0004197">
    <property type="term" value="F:cysteine-type endopeptidase activity"/>
    <property type="evidence" value="ECO:0007669"/>
    <property type="project" value="InterPro"/>
</dbReference>
<dbReference type="InterPro" id="IPR033139">
    <property type="entry name" value="Caspase_cys_AS"/>
</dbReference>
<evidence type="ECO:0000256" key="5">
    <source>
        <dbReference type="ARBA" id="ARBA00023145"/>
    </source>
</evidence>
<organism evidence="11">
    <name type="scientific">Pundamilia nyererei</name>
    <dbReference type="NCBI Taxonomy" id="303518"/>
    <lineage>
        <taxon>Eukaryota</taxon>
        <taxon>Metazoa</taxon>
        <taxon>Chordata</taxon>
        <taxon>Craniata</taxon>
        <taxon>Vertebrata</taxon>
        <taxon>Euteleostomi</taxon>
        <taxon>Actinopterygii</taxon>
        <taxon>Neopterygii</taxon>
        <taxon>Teleostei</taxon>
        <taxon>Neoteleostei</taxon>
        <taxon>Acanthomorphata</taxon>
        <taxon>Ovalentaria</taxon>
        <taxon>Cichlomorphae</taxon>
        <taxon>Cichliformes</taxon>
        <taxon>Cichlidae</taxon>
        <taxon>African cichlids</taxon>
        <taxon>Pseudocrenilabrinae</taxon>
        <taxon>Haplochromini</taxon>
        <taxon>Pundamilia</taxon>
    </lineage>
</organism>
<evidence type="ECO:0000256" key="4">
    <source>
        <dbReference type="ARBA" id="ARBA00022807"/>
    </source>
</evidence>
<dbReference type="GO" id="GO:0097169">
    <property type="term" value="C:AIM2 inflammasome complex"/>
    <property type="evidence" value="ECO:0007669"/>
    <property type="project" value="TreeGrafter"/>
</dbReference>
<proteinExistence type="inferred from homology"/>
<dbReference type="InterPro" id="IPR002138">
    <property type="entry name" value="Pept_C14_p10"/>
</dbReference>
<dbReference type="STRING" id="303518.ENSPNYP00000031198"/>
<dbReference type="SMART" id="SM00115">
    <property type="entry name" value="CASc"/>
    <property type="match status" value="1"/>
</dbReference>
<evidence type="ECO:0000259" key="9">
    <source>
        <dbReference type="PROSITE" id="PS50208"/>
    </source>
</evidence>
<dbReference type="PROSITE" id="PS50209">
    <property type="entry name" value="CARD"/>
    <property type="match status" value="1"/>
</dbReference>
<feature type="active site" evidence="6">
    <location>
        <position position="226"/>
    </location>
</feature>
<evidence type="ECO:0000259" key="10">
    <source>
        <dbReference type="PROSITE" id="PS50209"/>
    </source>
</evidence>
<feature type="domain" description="Caspase family p20" evidence="9">
    <location>
        <begin position="150"/>
        <end position="273"/>
    </location>
</feature>
<dbReference type="Ensembl" id="ENSPNYT00000031949.1">
    <property type="protein sequence ID" value="ENSPNYP00000031198.1"/>
    <property type="gene ID" value="ENSPNYG00000023520.1"/>
</dbReference>
<dbReference type="PROSITE" id="PS01121">
    <property type="entry name" value="CASPASE_HIS"/>
    <property type="match status" value="1"/>
</dbReference>
<dbReference type="Pfam" id="PF00656">
    <property type="entry name" value="Peptidase_C14"/>
    <property type="match status" value="1"/>
</dbReference>
<evidence type="ECO:0000313" key="11">
    <source>
        <dbReference type="Ensembl" id="ENSPNYP00000031198.1"/>
    </source>
</evidence>
<dbReference type="PANTHER" id="PTHR47901:SF3">
    <property type="entry name" value="CASPASE-1"/>
    <property type="match status" value="1"/>
</dbReference>
<dbReference type="SUPFAM" id="SSF52129">
    <property type="entry name" value="Caspase-like"/>
    <property type="match status" value="1"/>
</dbReference>
<keyword evidence="2" id="KW-0645">Protease</keyword>
<dbReference type="GeneTree" id="ENSGT00940000162428"/>
<dbReference type="InterPro" id="IPR011600">
    <property type="entry name" value="Pept_C14_caspase"/>
</dbReference>
<dbReference type="InterPro" id="IPR016129">
    <property type="entry name" value="Caspase_his_AS"/>
</dbReference>
<dbReference type="Gene3D" id="3.30.70.1470">
    <property type="entry name" value="Caspase-like"/>
    <property type="match status" value="1"/>
</dbReference>
<dbReference type="InterPro" id="IPR001309">
    <property type="entry name" value="Pept_C14_p20"/>
</dbReference>
<dbReference type="PROSITE" id="PS50208">
    <property type="entry name" value="CASPASE_P20"/>
    <property type="match status" value="1"/>
</dbReference>
<comment type="similarity">
    <text evidence="1 7">Belongs to the peptidase C14A family.</text>
</comment>
<keyword evidence="3" id="KW-0378">Hydrolase</keyword>
<dbReference type="PROSITE" id="PS50207">
    <property type="entry name" value="CASPASE_P10"/>
    <property type="match status" value="1"/>
</dbReference>
<name>A0A3B4HBR4_9CICH</name>
<dbReference type="InterPro" id="IPR029030">
    <property type="entry name" value="Caspase-like_dom_sf"/>
</dbReference>
<dbReference type="Gene3D" id="1.10.533.10">
    <property type="entry name" value="Death Domain, Fas"/>
    <property type="match status" value="1"/>
</dbReference>
<evidence type="ECO:0000259" key="8">
    <source>
        <dbReference type="PROSITE" id="PS50207"/>
    </source>
</evidence>